<dbReference type="Proteomes" id="UP000638849">
    <property type="component" value="Unassembled WGS sequence"/>
</dbReference>
<evidence type="ECO:0000313" key="1">
    <source>
        <dbReference type="EMBL" id="MBI0319109.1"/>
    </source>
</evidence>
<organism evidence="1 2">
    <name type="scientific">Streptomyces javensis</name>
    <dbReference type="NCBI Taxonomy" id="114698"/>
    <lineage>
        <taxon>Bacteria</taxon>
        <taxon>Bacillati</taxon>
        <taxon>Actinomycetota</taxon>
        <taxon>Actinomycetes</taxon>
        <taxon>Kitasatosporales</taxon>
        <taxon>Streptomycetaceae</taxon>
        <taxon>Streptomyces</taxon>
        <taxon>Streptomyces violaceusniger group</taxon>
    </lineage>
</organism>
<gene>
    <name evidence="1" type="ORF">JBF12_40295</name>
</gene>
<comment type="caution">
    <text evidence="1">The sequence shown here is derived from an EMBL/GenBank/DDBJ whole genome shotgun (WGS) entry which is preliminary data.</text>
</comment>
<name>A0ABS0RNS6_9ACTN</name>
<proteinExistence type="predicted"/>
<reference evidence="1 2" key="1">
    <citation type="submission" date="2020-12" db="EMBL/GenBank/DDBJ databases">
        <authorList>
            <person name="Kusuma A.B."/>
            <person name="Nouioui I."/>
            <person name="Goodfellow M."/>
        </authorList>
    </citation>
    <scope>NUCLEOTIDE SEQUENCE [LARGE SCALE GENOMIC DNA]</scope>
    <source>
        <strain evidence="1 2">DSM 41764</strain>
    </source>
</reference>
<dbReference type="EMBL" id="JAEEAQ010000741">
    <property type="protein sequence ID" value="MBI0319109.1"/>
    <property type="molecule type" value="Genomic_DNA"/>
</dbReference>
<evidence type="ECO:0000313" key="2">
    <source>
        <dbReference type="Proteomes" id="UP000638849"/>
    </source>
</evidence>
<sequence>MDLTPLAAPAADRLRALLATELPQPEAIKTALLLLDPRTGHEEVRLYSPAPDGKPGHETSVYRSQAPHSPFALALIEVLHAHRLHDWRPARDAFMPGVINMTTRRPTGHVGWAIDLRHLTEDAE</sequence>
<dbReference type="RefSeq" id="WP_198281624.1">
    <property type="nucleotide sequence ID" value="NZ_BAAAIF010000018.1"/>
</dbReference>
<protein>
    <submittedName>
        <fullName evidence="1">Uncharacterized protein</fullName>
    </submittedName>
</protein>
<accession>A0ABS0RNS6</accession>
<keyword evidence="2" id="KW-1185">Reference proteome</keyword>